<feature type="non-terminal residue" evidence="2">
    <location>
        <position position="60"/>
    </location>
</feature>
<protein>
    <submittedName>
        <fullName evidence="2">Uncharacterized protein</fullName>
    </submittedName>
</protein>
<feature type="region of interest" description="Disordered" evidence="1">
    <location>
        <begin position="1"/>
        <end position="29"/>
    </location>
</feature>
<accession>A0A6J4T6Y7</accession>
<evidence type="ECO:0000313" key="2">
    <source>
        <dbReference type="EMBL" id="CAA9514963.1"/>
    </source>
</evidence>
<dbReference type="AlphaFoldDB" id="A0A6J4T6Y7"/>
<feature type="compositionally biased region" description="Polar residues" evidence="1">
    <location>
        <begin position="1"/>
        <end position="15"/>
    </location>
</feature>
<feature type="non-terminal residue" evidence="2">
    <location>
        <position position="1"/>
    </location>
</feature>
<name>A0A6J4T6Y7_9ACTN</name>
<proteinExistence type="predicted"/>
<sequence length="60" mass="6386">CSSSPTAARECSSSPPARCSDWASEGATRSMPRRCTTACWPSSTTPSRTTWRCSCASAPR</sequence>
<reference evidence="2" key="1">
    <citation type="submission" date="2020-02" db="EMBL/GenBank/DDBJ databases">
        <authorList>
            <person name="Meier V. D."/>
        </authorList>
    </citation>
    <scope>NUCLEOTIDE SEQUENCE</scope>
    <source>
        <strain evidence="2">AVDCRST_MAG69</strain>
    </source>
</reference>
<gene>
    <name evidence="2" type="ORF">AVDCRST_MAG69-2712</name>
</gene>
<organism evidence="2">
    <name type="scientific">uncultured Solirubrobacteraceae bacterium</name>
    <dbReference type="NCBI Taxonomy" id="1162706"/>
    <lineage>
        <taxon>Bacteria</taxon>
        <taxon>Bacillati</taxon>
        <taxon>Actinomycetota</taxon>
        <taxon>Thermoleophilia</taxon>
        <taxon>Solirubrobacterales</taxon>
        <taxon>Solirubrobacteraceae</taxon>
        <taxon>environmental samples</taxon>
    </lineage>
</organism>
<dbReference type="EMBL" id="CADCVP010000300">
    <property type="protein sequence ID" value="CAA9514963.1"/>
    <property type="molecule type" value="Genomic_DNA"/>
</dbReference>
<evidence type="ECO:0000256" key="1">
    <source>
        <dbReference type="SAM" id="MobiDB-lite"/>
    </source>
</evidence>